<keyword evidence="2" id="KW-0472">Membrane</keyword>
<feature type="compositionally biased region" description="Basic and acidic residues" evidence="1">
    <location>
        <begin position="1515"/>
        <end position="1533"/>
    </location>
</feature>
<dbReference type="Pfam" id="PF05758">
    <property type="entry name" value="Ycf1"/>
    <property type="match status" value="3"/>
</dbReference>
<organism evidence="3">
    <name type="scientific">Cycas wadei</name>
    <name type="common">Wade's cycad</name>
    <dbReference type="NCBI Taxonomy" id="171016"/>
    <lineage>
        <taxon>Eukaryota</taxon>
        <taxon>Viridiplantae</taxon>
        <taxon>Streptophyta</taxon>
        <taxon>Embryophyta</taxon>
        <taxon>Tracheophyta</taxon>
        <taxon>Spermatophyta</taxon>
        <taxon>Cycadidae</taxon>
        <taxon>Cycadales</taxon>
        <taxon>Cycadaceae</taxon>
        <taxon>Cycas</taxon>
    </lineage>
</organism>
<protein>
    <submittedName>
        <fullName evidence="3">Hypothetical chloroplast RF19</fullName>
    </submittedName>
</protein>
<keyword evidence="2" id="KW-1133">Transmembrane helix</keyword>
<dbReference type="PANTHER" id="PTHR33163:SF40">
    <property type="entry name" value="PROTEIN TIC 214"/>
    <property type="match status" value="1"/>
</dbReference>
<feature type="transmembrane region" description="Helical" evidence="2">
    <location>
        <begin position="206"/>
        <end position="224"/>
    </location>
</feature>
<reference evidence="3" key="1">
    <citation type="journal article" date="2021" name="Ann. Bot.">
        <title>Not that young: combining plastid phylogenomic, plate tectonic and fossil evidence indicates a Paleogene diversification of Cycadaceae.</title>
        <authorList>
            <person name="Liu J."/>
            <person name="Lindstrom A.J."/>
            <person name="Marler T.E."/>
            <person name="Gong X."/>
        </authorList>
    </citation>
    <scope>NUCLEOTIDE SEQUENCE</scope>
</reference>
<feature type="transmembrane region" description="Helical" evidence="2">
    <location>
        <begin position="58"/>
        <end position="77"/>
    </location>
</feature>
<dbReference type="PANTHER" id="PTHR33163">
    <property type="entry name" value="PROTEIN TIC 214-RELATED"/>
    <property type="match status" value="1"/>
</dbReference>
<feature type="region of interest" description="Disordered" evidence="1">
    <location>
        <begin position="1514"/>
        <end position="1534"/>
    </location>
</feature>
<evidence type="ECO:0000256" key="2">
    <source>
        <dbReference type="SAM" id="Phobius"/>
    </source>
</evidence>
<proteinExistence type="predicted"/>
<gene>
    <name evidence="3" type="primary">ycf1</name>
</gene>
<evidence type="ECO:0000256" key="1">
    <source>
        <dbReference type="SAM" id="MobiDB-lite"/>
    </source>
</evidence>
<dbReference type="EMBL" id="MZ339175">
    <property type="protein sequence ID" value="UCU07882.1"/>
    <property type="molecule type" value="Genomic_DNA"/>
</dbReference>
<feature type="transmembrane region" description="Helical" evidence="2">
    <location>
        <begin position="164"/>
        <end position="185"/>
    </location>
</feature>
<name>A0A8K1JK67_CYCWA</name>
<dbReference type="InterPro" id="IPR008896">
    <property type="entry name" value="TIC214"/>
</dbReference>
<feature type="transmembrane region" description="Helical" evidence="2">
    <location>
        <begin position="20"/>
        <end position="38"/>
    </location>
</feature>
<dbReference type="GO" id="GO:0016020">
    <property type="term" value="C:membrane"/>
    <property type="evidence" value="ECO:0007669"/>
    <property type="project" value="InterPro"/>
</dbReference>
<evidence type="ECO:0000313" key="3">
    <source>
        <dbReference type="EMBL" id="UCU07882.1"/>
    </source>
</evidence>
<keyword evidence="2" id="KW-0812">Transmembrane</keyword>
<feature type="transmembrane region" description="Helical" evidence="2">
    <location>
        <begin position="126"/>
        <end position="144"/>
    </location>
</feature>
<geneLocation type="plastid" evidence="3"/>
<accession>A0A8K1JK67</accession>
<keyword evidence="3" id="KW-0934">Plastid</keyword>
<sequence length="1781" mass="209435">MILRILSLPWDSISSRIEVSGPIILFGLYYGFITTLPISPSQISPMRILFLEGTVDGIVTISGSITGQLIVFLSMYYSPIYTVLGKPHAITLLVVPYMFLHCFHTNEKLSNSKSLYPINSLNNSRILGLFMDSLIFQLLNPIILPSPILTRLMNLFLFRYSNNISFVISSLCGWLGGHVLFINLARLVSFRIERDSPIGYTISKRYINRTFSILIYYSCLLYLGRTPSPSLISNKEIKDDFVHKDQNEFKRLPNEESPWFDQPWPIILFDHRRWNRPLRYIRNSPFTNSGPVKTEVSQYFFDTCSSDGKQRISFTSLPSVSVFWERIRRYRNLSDTFSSSEDLYYQWICTEEQRKDNLGNEFRNRIEALSNGSPVGDVMEKGVKLSNYQGDSFPKIHDPFLNGPFRGIIDQLRSPWILSDSINLDLPDLTKVPTKDTAEGSWNNQIEDRISDHWRELEHKNFPLPWEPLLTDTVHSFISINELSEKKKVEPISKQLYLLAEQMIRNSDNWKIYTKDLPNIVYLKDRGIHRIDFSEMASNNEEIHVKDSSRDLLEIVSYDRRIYIEVLLEIASCNKETYAKYLLDIPGIIGGEKNVTSPMRWELILSLPSAEQVSLFEHLEQKEWTVLRDLWINSSTGDSTQTKSISAFCGKFLFNDPFEIIEIQKLVPRWSYNLRSGKYDFIPSINDLRPRKIRSITIIDPNGIQRIVRRYSEESDFRRNLVKGSMRAQRRRTIICKMIQTGAHSPLFLFLGRMEIPTFLKDSFYMPNRVDLEQIVTNFLNKDLKSGRTYSGERSKVDRLSIADKLDFSLNQKIRGFILVTQSILRKYIILPSLIIAKNIGRMLLFQVPEWDEDWGEWSREIHIKCTYDGIEFSETEFPDRWLRDGIQIKILFPFRLRPWHGSELQFDKGEKSSSSYLTTWGLETEVPFGYPKKIPSFWEPIIKELKGRLIRTILSGIGRIKESGPQPDNRSTENLGINDQILNKYQLLIGTRPAGSANFSSEIQDRPGYGTQTTIEDLDDWTTTMNDQIEQITEKYLVNLGINVDLEEKNNQCSSYIESESKKRLIQIRQILVQFRKRSVRFFWKWPYSINLFIERMSRDISLSVIRLIRLNIQFCIRSTRNLVAIYRRIFILKNDISKTNKDKIPNYHSITKEIRDLQVGTDRDMILMSQAYLFNEIWQIRSMNKSHSKYLLQYRTSYPFLKGKIKEFFNIQGILDSKEPQDLRANDWKEWLKCYDRYNLSSQIWSGIAPQRWRNEMSKQRTTENRDSLHSYEENRFIPYEQQQGYPSFLVKLSPGRTRKQNKRYRYNLFSYSYIDFTKDFDLNGLPVRQNEREEILSNSIIRESELFDIPDNINITDYQEIPRERYIHDITNSKKDEDQKDFGYNILNYQEIDKEDICSITNSQWIDEKERDNFDITDSPRINRRRTDRSGSNLRFWLFPELVGMNDTYKTELMIIPRKSLIREEHEDIFGSYRKEENIRSNVRDREEREQQKEDIGSYVQEQEYVRSNVQDQEKYVGLDSQDKEKKDNGNNEYDEVEFLLEDGKTVETAIQFRWAESIARELENNINICSLLSGMKDPERIAIPYLRTGDLDLDLMSHSIDKDVSGTVKDGILIVEPFRLSGVLDDQFLMYKIVSISLRFKNRFRGRADVNLSDGSIRHGGILGDGNENISSSLIFEDILLPRRRREFRILNRFDLENDLDGNAELSDEKDVQNYEELMERDKHLDIDITQMTNITQMTKRFLWPSYRLEDLACMNRYWFNTNDGSRSVMLRIRMYP</sequence>